<name>A0A221KCZ7_VITFI</name>
<dbReference type="EMBL" id="CP022423">
    <property type="protein sequence ID" value="ASM76896.1"/>
    <property type="molecule type" value="Genomic_DNA"/>
</dbReference>
<dbReference type="SUPFAM" id="SSF53850">
    <property type="entry name" value="Periplasmic binding protein-like II"/>
    <property type="match status" value="2"/>
</dbReference>
<dbReference type="PANTHER" id="PTHR42941:SF1">
    <property type="entry name" value="SLL1037 PROTEIN"/>
    <property type="match status" value="1"/>
</dbReference>
<dbReference type="OrthoDB" id="237270at2"/>
<keyword evidence="1" id="KW-0472">Membrane</keyword>
<feature type="transmembrane region" description="Helical" evidence="1">
    <location>
        <begin position="12"/>
        <end position="37"/>
    </location>
</feature>
<proteinExistence type="predicted"/>
<feature type="transmembrane region" description="Helical" evidence="1">
    <location>
        <begin position="391"/>
        <end position="415"/>
    </location>
</feature>
<keyword evidence="1" id="KW-1133">Transmembrane helix</keyword>
<keyword evidence="3" id="KW-1185">Reference proteome</keyword>
<reference evidence="2 3" key="1">
    <citation type="submission" date="2017-07" db="EMBL/GenBank/DDBJ databases">
        <title>Complete Genome Sequence of the cosmetic ferment Vitreoscilla filiformis (ATCC15551).</title>
        <authorList>
            <person name="Contreras S."/>
            <person name="Sagory-Zalkind P."/>
            <person name="Blanquart H."/>
            <person name="Iltis A."/>
            <person name="Morand S.C."/>
        </authorList>
    </citation>
    <scope>NUCLEOTIDE SEQUENCE [LARGE SCALE GENOMIC DNA]</scope>
    <source>
        <strain evidence="2 3">ATCC 15551</strain>
    </source>
</reference>
<gene>
    <name evidence="2" type="ORF">VITFI_CDS1118</name>
</gene>
<sequence length="487" mass="53503">MMNRVRLWVSALMDWLPTLGGFVVVVALSLGLSFWWLDPMPPRKLVLATATEQSAYHVLGQQYRDMLRAYGVEVDVKVTGGTAQNLHQLMGDETRVDVAFLQGGVAHAVLPQSQEGAMGGLTSLGGLFVEPVWVFYREDSAIRLLGGCQDGASKEDGRTQPGARRVKLQLAAASVPTPGKVVADQCGVLPGLHALRGWRVNVGVEGSGPQVLSQQLLAAVGLGPNDLTLSHLANTPGVVSLLEGRQDAMVFVSAPDAPLIQMLLQTPGIRLMAFEQAQAFTRKLPFLSAVTLPRGVVDLGRDLPAQEVPLIATTATLVAREGVHPALIQLLMQAAARVHGRSGWFANAGEFPRSERSFFPLSDEAARYYKSGRPWLQRYLPFWLSNLVDRMWVMMLSIMVVLIPLSRLVPPLYVFQVRSRIFRWYARLREVETASAQPNADVSALLSNLQELERTAASIQVPLSYTEELYALRQHIDMVRERITKSA</sequence>
<dbReference type="Pfam" id="PF16868">
    <property type="entry name" value="NMT1_3"/>
    <property type="match status" value="1"/>
</dbReference>
<evidence type="ECO:0000313" key="3">
    <source>
        <dbReference type="Proteomes" id="UP000199729"/>
    </source>
</evidence>
<dbReference type="PANTHER" id="PTHR42941">
    <property type="entry name" value="SLL1037 PROTEIN"/>
    <property type="match status" value="1"/>
</dbReference>
<organism evidence="2 3">
    <name type="scientific">Vitreoscilla filiformis</name>
    <dbReference type="NCBI Taxonomy" id="63"/>
    <lineage>
        <taxon>Bacteria</taxon>
        <taxon>Pseudomonadati</taxon>
        <taxon>Pseudomonadota</taxon>
        <taxon>Betaproteobacteria</taxon>
        <taxon>Neisseriales</taxon>
        <taxon>Neisseriaceae</taxon>
        <taxon>Vitreoscilla</taxon>
    </lineage>
</organism>
<dbReference type="Gene3D" id="3.40.190.10">
    <property type="entry name" value="Periplasmic binding protein-like II"/>
    <property type="match status" value="4"/>
</dbReference>
<accession>A0A221KCZ7</accession>
<dbReference type="InterPro" id="IPR011852">
    <property type="entry name" value="TRAP_TAXI"/>
</dbReference>
<dbReference type="AlphaFoldDB" id="A0A221KCZ7"/>
<evidence type="ECO:0000313" key="2">
    <source>
        <dbReference type="EMBL" id="ASM76896.1"/>
    </source>
</evidence>
<dbReference type="Proteomes" id="UP000199729">
    <property type="component" value="Chromosome"/>
</dbReference>
<evidence type="ECO:0000256" key="1">
    <source>
        <dbReference type="SAM" id="Phobius"/>
    </source>
</evidence>
<dbReference type="KEGG" id="vff:VITFI_CDS1118"/>
<protein>
    <submittedName>
        <fullName evidence="2">C4-dicarboxylate ABC transporter substrate-binding protein</fullName>
    </submittedName>
</protein>
<keyword evidence="1" id="KW-0812">Transmembrane</keyword>